<evidence type="ECO:0000256" key="2">
    <source>
        <dbReference type="ARBA" id="ARBA00022729"/>
    </source>
</evidence>
<dbReference type="STRING" id="161899.CSING_01460"/>
<dbReference type="InterPro" id="IPR012336">
    <property type="entry name" value="Thioredoxin-like_fold"/>
</dbReference>
<dbReference type="HOGENOM" id="CLU_000288_47_1_11"/>
<organism evidence="9 10">
    <name type="scientific">Corynebacterium singulare</name>
    <dbReference type="NCBI Taxonomy" id="161899"/>
    <lineage>
        <taxon>Bacteria</taxon>
        <taxon>Bacillati</taxon>
        <taxon>Actinomycetota</taxon>
        <taxon>Actinomycetes</taxon>
        <taxon>Mycobacteriales</taxon>
        <taxon>Corynebacteriaceae</taxon>
        <taxon>Corynebacterium</taxon>
    </lineage>
</organism>
<protein>
    <submittedName>
        <fullName evidence="9">Protein-disulfide isomerase</fullName>
    </submittedName>
</protein>
<gene>
    <name evidence="9" type="ORF">CSING_01460</name>
</gene>
<dbReference type="PANTHER" id="PTHR13887:SF14">
    <property type="entry name" value="DISULFIDE BOND FORMATION PROTEIN D"/>
    <property type="match status" value="1"/>
</dbReference>
<dbReference type="Gene3D" id="3.40.30.10">
    <property type="entry name" value="Glutaredoxin"/>
    <property type="match status" value="1"/>
</dbReference>
<name>A0A0B6EMU0_9CORY</name>
<evidence type="ECO:0000256" key="1">
    <source>
        <dbReference type="ARBA" id="ARBA00005791"/>
    </source>
</evidence>
<dbReference type="InterPro" id="IPR036249">
    <property type="entry name" value="Thioredoxin-like_sf"/>
</dbReference>
<dbReference type="OrthoDB" id="117402at2"/>
<feature type="compositionally biased region" description="Low complexity" evidence="6">
    <location>
        <begin position="51"/>
        <end position="71"/>
    </location>
</feature>
<proteinExistence type="inferred from homology"/>
<dbReference type="PANTHER" id="PTHR13887">
    <property type="entry name" value="GLUTATHIONE S-TRANSFERASE KAPPA"/>
    <property type="match status" value="1"/>
</dbReference>
<reference evidence="9 10" key="1">
    <citation type="journal article" date="2015" name="Genome Announc.">
        <title>Complete Genome Sequence and Annotation of Corynebacterium singulare DSM 44357, Isolated from a Human Semen Specimen.</title>
        <authorList>
            <person name="Merten M."/>
            <person name="Brinkrolf K."/>
            <person name="Albersmeier A."/>
            <person name="Kutter Y."/>
            <person name="Ruckert C."/>
            <person name="Tauch A."/>
        </authorList>
    </citation>
    <scope>NUCLEOTIDE SEQUENCE [LARGE SCALE GENOMIC DNA]</scope>
    <source>
        <strain evidence="9">IBS B52218</strain>
    </source>
</reference>
<evidence type="ECO:0000256" key="3">
    <source>
        <dbReference type="ARBA" id="ARBA00023002"/>
    </source>
</evidence>
<dbReference type="KEGG" id="csx:CSING_01460"/>
<keyword evidence="5" id="KW-0676">Redox-active center</keyword>
<feature type="region of interest" description="Disordered" evidence="6">
    <location>
        <begin position="51"/>
        <end position="99"/>
    </location>
</feature>
<dbReference type="Proteomes" id="UP000031890">
    <property type="component" value="Chromosome"/>
</dbReference>
<dbReference type="PROSITE" id="PS51352">
    <property type="entry name" value="THIOREDOXIN_2"/>
    <property type="match status" value="1"/>
</dbReference>
<dbReference type="GO" id="GO:0016853">
    <property type="term" value="F:isomerase activity"/>
    <property type="evidence" value="ECO:0007669"/>
    <property type="project" value="UniProtKB-KW"/>
</dbReference>
<keyword evidence="2" id="KW-0732">Signal</keyword>
<evidence type="ECO:0000313" key="10">
    <source>
        <dbReference type="Proteomes" id="UP000031890"/>
    </source>
</evidence>
<dbReference type="RefSeq" id="WP_084226135.1">
    <property type="nucleotide sequence ID" value="NZ_CP010827.1"/>
</dbReference>
<sequence length="292" mass="30689">MPNQSSRPTSGPKKSVLSTISPVAWGLLVLVVILAVTIGFLLADRASSNTEGNAAAGEASSAATQPPTASQDLAKDADKATPGTKFSDGTGDPMMFGPGGDTMSGDITVVHRRKDNDPFAVGAVDAPVVISEFSDFECPFCSRHANVTEPTLQHYVDKGLVRIEWNDYPVNGPAAVEAAKAGRAAAAQGKFAEFKHELYSASKDISGHPEFGIEDFMKFAQKAGVKDLKKFRQEATDDTYSEVIETATSYASQIGISGTPAFVVGDQFIGGAQPAEAFDQVIQQQLGKAANA</sequence>
<dbReference type="Pfam" id="PF13462">
    <property type="entry name" value="Thioredoxin_4"/>
    <property type="match status" value="1"/>
</dbReference>
<dbReference type="EMBL" id="CP010827">
    <property type="protein sequence ID" value="AJI77852.1"/>
    <property type="molecule type" value="Genomic_DNA"/>
</dbReference>
<keyword evidence="7" id="KW-0812">Transmembrane</keyword>
<keyword evidence="7" id="KW-1133">Transmembrane helix</keyword>
<evidence type="ECO:0000256" key="4">
    <source>
        <dbReference type="ARBA" id="ARBA00023157"/>
    </source>
</evidence>
<evidence type="ECO:0000259" key="8">
    <source>
        <dbReference type="PROSITE" id="PS51352"/>
    </source>
</evidence>
<dbReference type="InterPro" id="IPR013766">
    <property type="entry name" value="Thioredoxin_domain"/>
</dbReference>
<evidence type="ECO:0000256" key="7">
    <source>
        <dbReference type="SAM" id="Phobius"/>
    </source>
</evidence>
<feature type="domain" description="Thioredoxin" evidence="8">
    <location>
        <begin position="88"/>
        <end position="287"/>
    </location>
</feature>
<keyword evidence="7" id="KW-0472">Membrane</keyword>
<dbReference type="AlphaFoldDB" id="A0A0B6EMU0"/>
<feature type="transmembrane region" description="Helical" evidence="7">
    <location>
        <begin position="20"/>
        <end position="43"/>
    </location>
</feature>
<dbReference type="SUPFAM" id="SSF52833">
    <property type="entry name" value="Thioredoxin-like"/>
    <property type="match status" value="1"/>
</dbReference>
<evidence type="ECO:0000256" key="6">
    <source>
        <dbReference type="SAM" id="MobiDB-lite"/>
    </source>
</evidence>
<dbReference type="GO" id="GO:0016491">
    <property type="term" value="F:oxidoreductase activity"/>
    <property type="evidence" value="ECO:0007669"/>
    <property type="project" value="UniProtKB-KW"/>
</dbReference>
<evidence type="ECO:0000256" key="5">
    <source>
        <dbReference type="ARBA" id="ARBA00023284"/>
    </source>
</evidence>
<keyword evidence="9" id="KW-0413">Isomerase</keyword>
<accession>A0A0B6EMU0</accession>
<keyword evidence="3" id="KW-0560">Oxidoreductase</keyword>
<comment type="similarity">
    <text evidence="1">Belongs to the thioredoxin family. DsbA subfamily.</text>
</comment>
<keyword evidence="4" id="KW-1015">Disulfide bond</keyword>
<evidence type="ECO:0000313" key="9">
    <source>
        <dbReference type="EMBL" id="AJI77852.1"/>
    </source>
</evidence>